<dbReference type="OrthoDB" id="6227752at2"/>
<reference evidence="1 2" key="1">
    <citation type="submission" date="2017-02" db="EMBL/GenBank/DDBJ databases">
        <title>Pseudoalteromonas ulvae TC14 Genome.</title>
        <authorList>
            <person name="Molmeret M."/>
        </authorList>
    </citation>
    <scope>NUCLEOTIDE SEQUENCE [LARGE SCALE GENOMIC DNA]</scope>
    <source>
        <strain evidence="1">TC14</strain>
    </source>
</reference>
<dbReference type="EMBL" id="MWPV01000004">
    <property type="protein sequence ID" value="OUL57412.1"/>
    <property type="molecule type" value="Genomic_DNA"/>
</dbReference>
<protein>
    <submittedName>
        <fullName evidence="1">Uncharacterized protein</fullName>
    </submittedName>
</protein>
<organism evidence="1 2">
    <name type="scientific">Pseudoalteromonas ulvae</name>
    <dbReference type="NCBI Taxonomy" id="107327"/>
    <lineage>
        <taxon>Bacteria</taxon>
        <taxon>Pseudomonadati</taxon>
        <taxon>Pseudomonadota</taxon>
        <taxon>Gammaproteobacteria</taxon>
        <taxon>Alteromonadales</taxon>
        <taxon>Pseudoalteromonadaceae</taxon>
        <taxon>Pseudoalteromonas</taxon>
    </lineage>
</organism>
<accession>A0A244CP90</accession>
<comment type="caution">
    <text evidence="1">The sequence shown here is derived from an EMBL/GenBank/DDBJ whole genome shotgun (WGS) entry which is preliminary data.</text>
</comment>
<gene>
    <name evidence="1" type="ORF">B1199_14710</name>
</gene>
<keyword evidence="2" id="KW-1185">Reference proteome</keyword>
<proteinExistence type="predicted"/>
<evidence type="ECO:0000313" key="2">
    <source>
        <dbReference type="Proteomes" id="UP000194841"/>
    </source>
</evidence>
<name>A0A244CP90_PSEDV</name>
<dbReference type="RefSeq" id="WP_086744869.1">
    <property type="nucleotide sequence ID" value="NZ_MWPV01000004.1"/>
</dbReference>
<evidence type="ECO:0000313" key="1">
    <source>
        <dbReference type="EMBL" id="OUL57412.1"/>
    </source>
</evidence>
<dbReference type="Proteomes" id="UP000194841">
    <property type="component" value="Unassembled WGS sequence"/>
</dbReference>
<sequence length="115" mass="13083">MLSKIFGLLLLVSCAGQAEQLAKAERLYDFDHKVHYSLTAYSEQEFLLEIDADTYTHFANQSVFLLRQASVLCKEQPFALKVISGVQEYRALPTEPRAYQAPLTVQLRCELKANK</sequence>
<dbReference type="AlphaFoldDB" id="A0A244CP90"/>